<sequence>MTRELTCGRLVASSLNYHLVIHKVLFPNDALVFLLARVIGMLGLIDRYEAIGIHNSTRNIIGGTDTSRNPRYEKGKIDSSFNHSCRYKQKSQKSGNMIEKTKKEMGFQHRYASEGSRNKQVFHERL</sequence>
<evidence type="ECO:0000313" key="1">
    <source>
        <dbReference type="EMBL" id="KAI3765131.1"/>
    </source>
</evidence>
<organism evidence="1 2">
    <name type="scientific">Cichorium intybus</name>
    <name type="common">Chicory</name>
    <dbReference type="NCBI Taxonomy" id="13427"/>
    <lineage>
        <taxon>Eukaryota</taxon>
        <taxon>Viridiplantae</taxon>
        <taxon>Streptophyta</taxon>
        <taxon>Embryophyta</taxon>
        <taxon>Tracheophyta</taxon>
        <taxon>Spermatophyta</taxon>
        <taxon>Magnoliopsida</taxon>
        <taxon>eudicotyledons</taxon>
        <taxon>Gunneridae</taxon>
        <taxon>Pentapetalae</taxon>
        <taxon>asterids</taxon>
        <taxon>campanulids</taxon>
        <taxon>Asterales</taxon>
        <taxon>Asteraceae</taxon>
        <taxon>Cichorioideae</taxon>
        <taxon>Cichorieae</taxon>
        <taxon>Cichoriinae</taxon>
        <taxon>Cichorium</taxon>
    </lineage>
</organism>
<reference evidence="1 2" key="2">
    <citation type="journal article" date="2022" name="Mol. Ecol. Resour.">
        <title>The genomes of chicory, endive, great burdock and yacon provide insights into Asteraceae paleo-polyploidization history and plant inulin production.</title>
        <authorList>
            <person name="Fan W."/>
            <person name="Wang S."/>
            <person name="Wang H."/>
            <person name="Wang A."/>
            <person name="Jiang F."/>
            <person name="Liu H."/>
            <person name="Zhao H."/>
            <person name="Xu D."/>
            <person name="Zhang Y."/>
        </authorList>
    </citation>
    <scope>NUCLEOTIDE SEQUENCE [LARGE SCALE GENOMIC DNA]</scope>
    <source>
        <strain evidence="2">cv. Punajuju</strain>
        <tissue evidence="1">Leaves</tissue>
    </source>
</reference>
<dbReference type="EMBL" id="CM042011">
    <property type="protein sequence ID" value="KAI3765131.1"/>
    <property type="molecule type" value="Genomic_DNA"/>
</dbReference>
<protein>
    <submittedName>
        <fullName evidence="1">Uncharacterized protein</fullName>
    </submittedName>
</protein>
<name>A0ACB9F371_CICIN</name>
<gene>
    <name evidence="1" type="ORF">L2E82_15157</name>
</gene>
<proteinExistence type="predicted"/>
<reference evidence="2" key="1">
    <citation type="journal article" date="2022" name="Mol. Ecol. Resour.">
        <title>The genomes of chicory, endive, great burdock and yacon provide insights into Asteraceae palaeo-polyploidization history and plant inulin production.</title>
        <authorList>
            <person name="Fan W."/>
            <person name="Wang S."/>
            <person name="Wang H."/>
            <person name="Wang A."/>
            <person name="Jiang F."/>
            <person name="Liu H."/>
            <person name="Zhao H."/>
            <person name="Xu D."/>
            <person name="Zhang Y."/>
        </authorList>
    </citation>
    <scope>NUCLEOTIDE SEQUENCE [LARGE SCALE GENOMIC DNA]</scope>
    <source>
        <strain evidence="2">cv. Punajuju</strain>
    </source>
</reference>
<evidence type="ECO:0000313" key="2">
    <source>
        <dbReference type="Proteomes" id="UP001055811"/>
    </source>
</evidence>
<dbReference type="Proteomes" id="UP001055811">
    <property type="component" value="Linkage Group LG03"/>
</dbReference>
<accession>A0ACB9F371</accession>
<keyword evidence="2" id="KW-1185">Reference proteome</keyword>
<comment type="caution">
    <text evidence="1">The sequence shown here is derived from an EMBL/GenBank/DDBJ whole genome shotgun (WGS) entry which is preliminary data.</text>
</comment>